<organism evidence="1 2">
    <name type="scientific">Ophiocordyceps polyrhachis-furcata BCC 54312</name>
    <dbReference type="NCBI Taxonomy" id="1330021"/>
    <lineage>
        <taxon>Eukaryota</taxon>
        <taxon>Fungi</taxon>
        <taxon>Dikarya</taxon>
        <taxon>Ascomycota</taxon>
        <taxon>Pezizomycotina</taxon>
        <taxon>Sordariomycetes</taxon>
        <taxon>Hypocreomycetidae</taxon>
        <taxon>Hypocreales</taxon>
        <taxon>Ophiocordycipitaceae</taxon>
        <taxon>Ophiocordyceps</taxon>
    </lineage>
</organism>
<keyword evidence="2" id="KW-1185">Reference proteome</keyword>
<protein>
    <submittedName>
        <fullName evidence="1">Uncharacterized protein</fullName>
    </submittedName>
</protein>
<proteinExistence type="predicted"/>
<evidence type="ECO:0000313" key="2">
    <source>
        <dbReference type="Proteomes" id="UP000253664"/>
    </source>
</evidence>
<dbReference type="Proteomes" id="UP000253664">
    <property type="component" value="Unassembled WGS sequence"/>
</dbReference>
<gene>
    <name evidence="1" type="ORF">L249_1154</name>
</gene>
<accession>A0A367LFY1</accession>
<dbReference type="AlphaFoldDB" id="A0A367LFY1"/>
<comment type="caution">
    <text evidence="1">The sequence shown here is derived from an EMBL/GenBank/DDBJ whole genome shotgun (WGS) entry which is preliminary data.</text>
</comment>
<name>A0A367LFY1_9HYPO</name>
<evidence type="ECO:0000313" key="1">
    <source>
        <dbReference type="EMBL" id="RCI13162.1"/>
    </source>
</evidence>
<dbReference type="EMBL" id="LKCN02000007">
    <property type="protein sequence ID" value="RCI13162.1"/>
    <property type="molecule type" value="Genomic_DNA"/>
</dbReference>
<sequence length="287" mass="31806">MTFTYLCLWKGRLSSEVGHVCRFFSFTEYPLISSHPRHKGRRVGSNQYGGIQFLGEFLFRAGNAGSRLNGGSASPHSNHRAEVIISDKSPLPELAEPAHLDPESYALMEGKGAAVERLNGRAQVVENKAGEALQGRISRMSPSALPLPGVRGKDSSFHLSDYRLVIQLMAYVKPGCRHAEDLRLSPGISSEPSGPGWHHHDSCKVDIRRMSNSYVPPVTLYDVWKDVGKTFGKTFGVGWLLTQTACQLQVQTSTFLCLQAFAAGYWQRVGGWRDESMAEAQDRNPWI</sequence>
<reference evidence="1 2" key="1">
    <citation type="journal article" date="2015" name="BMC Genomics">
        <title>Insights from the genome of Ophiocordyceps polyrhachis-furcata to pathogenicity and host specificity in insect fungi.</title>
        <authorList>
            <person name="Wichadakul D."/>
            <person name="Kobmoo N."/>
            <person name="Ingsriswang S."/>
            <person name="Tangphatsornruang S."/>
            <person name="Chantasingh D."/>
            <person name="Luangsa-ard J.J."/>
            <person name="Eurwilaichitr L."/>
        </authorList>
    </citation>
    <scope>NUCLEOTIDE SEQUENCE [LARGE SCALE GENOMIC DNA]</scope>
    <source>
        <strain evidence="1 2">BCC 54312</strain>
    </source>
</reference>